<accession>A0A6H1ZR75</accession>
<dbReference type="AlphaFoldDB" id="A0A6H1ZR75"/>
<reference evidence="1" key="1">
    <citation type="submission" date="2020-03" db="EMBL/GenBank/DDBJ databases">
        <title>The deep terrestrial virosphere.</title>
        <authorList>
            <person name="Holmfeldt K."/>
            <person name="Nilsson E."/>
            <person name="Simone D."/>
            <person name="Lopez-Fernandez M."/>
            <person name="Wu X."/>
            <person name="de Brujin I."/>
            <person name="Lundin D."/>
            <person name="Andersson A."/>
            <person name="Bertilsson S."/>
            <person name="Dopson M."/>
        </authorList>
    </citation>
    <scope>NUCLEOTIDE SEQUENCE</scope>
    <source>
        <strain evidence="1">TM448A01537</strain>
    </source>
</reference>
<evidence type="ECO:0000313" key="1">
    <source>
        <dbReference type="EMBL" id="QJA49921.1"/>
    </source>
</evidence>
<organism evidence="1">
    <name type="scientific">viral metagenome</name>
    <dbReference type="NCBI Taxonomy" id="1070528"/>
    <lineage>
        <taxon>unclassified sequences</taxon>
        <taxon>metagenomes</taxon>
        <taxon>organismal metagenomes</taxon>
    </lineage>
</organism>
<protein>
    <submittedName>
        <fullName evidence="1">Uncharacterized protein</fullName>
    </submittedName>
</protein>
<sequence>MSENQIYSLLRQLDNKVMSLESYIQSMKIQEGVPASLPGQYPGKPIPDIEGCEIVITANTNMSQGNIVLSADGPFLARAIHFCFRPTAGVQTGMWRPISSARSLDVGNDDDVINFYWEYQVTGSHRNRQNIPVPSAIPHQAEGGHGYFDFHVEDVFEATSTVSIRITPTVAPANAGIMFVGFSGAYLLK</sequence>
<gene>
    <name evidence="1" type="ORF">TM448A01537_0005</name>
</gene>
<name>A0A6H1ZR75_9ZZZZ</name>
<proteinExistence type="predicted"/>
<dbReference type="EMBL" id="MT144163">
    <property type="protein sequence ID" value="QJA49921.1"/>
    <property type="molecule type" value="Genomic_DNA"/>
</dbReference>